<evidence type="ECO:0000256" key="2">
    <source>
        <dbReference type="ARBA" id="ARBA00023002"/>
    </source>
</evidence>
<reference evidence="4 5" key="1">
    <citation type="submission" date="2020-08" db="EMBL/GenBank/DDBJ databases">
        <title>Genome public.</title>
        <authorList>
            <person name="Liu C."/>
            <person name="Sun Q."/>
        </authorList>
    </citation>
    <scope>NUCLEOTIDE SEQUENCE [LARGE SCALE GENOMIC DNA]</scope>
    <source>
        <strain evidence="4 5">NSJ-27</strain>
    </source>
</reference>
<dbReference type="PANTHER" id="PTHR43673">
    <property type="entry name" value="NAD(P)H NITROREDUCTASE YDGI-RELATED"/>
    <property type="match status" value="1"/>
</dbReference>
<dbReference type="RefSeq" id="WP_186996830.1">
    <property type="nucleotide sequence ID" value="NZ_JACOQK010000001.1"/>
</dbReference>
<gene>
    <name evidence="4" type="ORF">H8Z77_09235</name>
</gene>
<organism evidence="4 5">
    <name type="scientific">Clostridium facile</name>
    <dbReference type="NCBI Taxonomy" id="2763035"/>
    <lineage>
        <taxon>Bacteria</taxon>
        <taxon>Bacillati</taxon>
        <taxon>Bacillota</taxon>
        <taxon>Clostridia</taxon>
        <taxon>Eubacteriales</taxon>
        <taxon>Clostridiaceae</taxon>
        <taxon>Clostridium</taxon>
    </lineage>
</organism>
<comment type="caution">
    <text evidence="4">The sequence shown here is derived from an EMBL/GenBank/DDBJ whole genome shotgun (WGS) entry which is preliminary data.</text>
</comment>
<sequence>MELRQAITERRSVRKFTEDPVSKQTIHELLELALQAPSWKNSQCWEYLVVDDPATKQFMAQSIPETNPAYKCLSTAPYVVVCIADPSKVETPQGKQYFMADAATSFYAFWLACHDAGLGTVAAGEIMDEDPLKQALGIPMEKHIYCIAPVGVPLYQPKQRPREEFSQKVSFGRYGEPFQD</sequence>
<name>A0ABR7ISS3_9CLOT</name>
<dbReference type="InterPro" id="IPR029479">
    <property type="entry name" value="Nitroreductase"/>
</dbReference>
<accession>A0ABR7ISS3</accession>
<evidence type="ECO:0000259" key="3">
    <source>
        <dbReference type="Pfam" id="PF00881"/>
    </source>
</evidence>
<evidence type="ECO:0000313" key="5">
    <source>
        <dbReference type="Proteomes" id="UP000649151"/>
    </source>
</evidence>
<dbReference type="Proteomes" id="UP000649151">
    <property type="component" value="Unassembled WGS sequence"/>
</dbReference>
<evidence type="ECO:0000313" key="4">
    <source>
        <dbReference type="EMBL" id="MBC5788196.1"/>
    </source>
</evidence>
<keyword evidence="5" id="KW-1185">Reference proteome</keyword>
<feature type="domain" description="Nitroreductase" evidence="3">
    <location>
        <begin position="7"/>
        <end position="151"/>
    </location>
</feature>
<comment type="similarity">
    <text evidence="1">Belongs to the nitroreductase family.</text>
</comment>
<keyword evidence="2" id="KW-0560">Oxidoreductase</keyword>
<dbReference type="EMBL" id="JACOQK010000001">
    <property type="protein sequence ID" value="MBC5788196.1"/>
    <property type="molecule type" value="Genomic_DNA"/>
</dbReference>
<dbReference type="PANTHER" id="PTHR43673:SF10">
    <property type="entry name" value="NADH DEHYDROGENASE_NAD(P)H NITROREDUCTASE XCC3605-RELATED"/>
    <property type="match status" value="1"/>
</dbReference>
<dbReference type="Gene3D" id="3.40.109.10">
    <property type="entry name" value="NADH Oxidase"/>
    <property type="match status" value="1"/>
</dbReference>
<evidence type="ECO:0000256" key="1">
    <source>
        <dbReference type="ARBA" id="ARBA00007118"/>
    </source>
</evidence>
<dbReference type="Pfam" id="PF00881">
    <property type="entry name" value="Nitroreductase"/>
    <property type="match status" value="1"/>
</dbReference>
<protein>
    <submittedName>
        <fullName evidence="4">Nitroreductase family protein</fullName>
    </submittedName>
</protein>
<dbReference type="SUPFAM" id="SSF55469">
    <property type="entry name" value="FMN-dependent nitroreductase-like"/>
    <property type="match status" value="1"/>
</dbReference>
<dbReference type="InterPro" id="IPR000415">
    <property type="entry name" value="Nitroreductase-like"/>
</dbReference>
<proteinExistence type="inferred from homology"/>